<dbReference type="EMBL" id="NUJQ01000017">
    <property type="protein sequence ID" value="PGQ08630.1"/>
    <property type="molecule type" value="Genomic_DNA"/>
</dbReference>
<proteinExistence type="predicted"/>
<organism evidence="1 2">
    <name type="scientific">Bacillus cereus</name>
    <dbReference type="NCBI Taxonomy" id="1396"/>
    <lineage>
        <taxon>Bacteria</taxon>
        <taxon>Bacillati</taxon>
        <taxon>Bacillota</taxon>
        <taxon>Bacilli</taxon>
        <taxon>Bacillales</taxon>
        <taxon>Bacillaceae</taxon>
        <taxon>Bacillus</taxon>
        <taxon>Bacillus cereus group</taxon>
    </lineage>
</organism>
<evidence type="ECO:0000313" key="2">
    <source>
        <dbReference type="Proteomes" id="UP000221438"/>
    </source>
</evidence>
<protein>
    <submittedName>
        <fullName evidence="1">Uncharacterized protein</fullName>
    </submittedName>
</protein>
<gene>
    <name evidence="1" type="ORF">COA08_14465</name>
</gene>
<evidence type="ECO:0000313" key="1">
    <source>
        <dbReference type="EMBL" id="PGQ08630.1"/>
    </source>
</evidence>
<dbReference type="AlphaFoldDB" id="A0A2A8UBY2"/>
<name>A0A2A8UBY2_BACCE</name>
<reference evidence="1 2" key="1">
    <citation type="submission" date="2017-09" db="EMBL/GenBank/DDBJ databases">
        <title>Large-scale bioinformatics analysis of Bacillus genomes uncovers conserved roles of natural products in bacterial physiology.</title>
        <authorList>
            <consortium name="Agbiome Team Llc"/>
            <person name="Bleich R.M."/>
            <person name="Grubbs K.J."/>
            <person name="Santa Maria K.C."/>
            <person name="Allen S.E."/>
            <person name="Farag S."/>
            <person name="Shank E.A."/>
            <person name="Bowers A."/>
        </authorList>
    </citation>
    <scope>NUCLEOTIDE SEQUENCE [LARGE SCALE GENOMIC DNA]</scope>
    <source>
        <strain evidence="1 2">AFS046104</strain>
    </source>
</reference>
<sequence length="61" mass="7185">MRGKMSKGAAKVASFFRKLLHSKKSSTRYIIAFVQSALIFLRRKSNDKRVEEWYFVSNDKK</sequence>
<comment type="caution">
    <text evidence="1">The sequence shown here is derived from an EMBL/GenBank/DDBJ whole genome shotgun (WGS) entry which is preliminary data.</text>
</comment>
<dbReference type="Proteomes" id="UP000221438">
    <property type="component" value="Unassembled WGS sequence"/>
</dbReference>
<accession>A0A2A8UBY2</accession>